<keyword evidence="2" id="KW-0813">Transport</keyword>
<gene>
    <name evidence="18" type="primary">LOC100648100</name>
</gene>
<dbReference type="GeneID" id="100648100"/>
<feature type="region of interest" description="Disordered" evidence="15">
    <location>
        <begin position="102"/>
        <end position="122"/>
    </location>
</feature>
<keyword evidence="14" id="KW-1133">Transmembrane helix</keyword>
<dbReference type="PROSITE" id="PS50255">
    <property type="entry name" value="CYTOCHROME_B5_2"/>
    <property type="match status" value="1"/>
</dbReference>
<dbReference type="AlphaFoldDB" id="A0A9B7HXX7"/>
<dbReference type="RefSeq" id="XP_020720060.1">
    <property type="nucleotide sequence ID" value="XM_020864401.2"/>
</dbReference>
<evidence type="ECO:0000256" key="4">
    <source>
        <dbReference type="ARBA" id="ARBA00022692"/>
    </source>
</evidence>
<sequence length="158" mass="17817">MTRESIRDIKNYRRIQLNRKMSKVYSAAEVAKHNTAKDLWIVYQDGVYDITKFLSEHPGGEEVLLNLGGQDATICFDDIGHTTEAIQLRENYKIGTVVGSLSGDASSPGTSSGGVQDTIDDDTWEYEPPKHERSPWLPVMIAVAVVVYASIFYYFWYS</sequence>
<evidence type="ECO:0000256" key="15">
    <source>
        <dbReference type="SAM" id="MobiDB-lite"/>
    </source>
</evidence>
<dbReference type="PANTHER" id="PTHR19359:SF150">
    <property type="entry name" value="CYTOCHROME B5"/>
    <property type="match status" value="1"/>
</dbReference>
<evidence type="ECO:0000256" key="12">
    <source>
        <dbReference type="ARBA" id="ARBA00038168"/>
    </source>
</evidence>
<keyword evidence="4 14" id="KW-0812">Transmembrane</keyword>
<dbReference type="GO" id="GO:0046872">
    <property type="term" value="F:metal ion binding"/>
    <property type="evidence" value="ECO:0007669"/>
    <property type="project" value="UniProtKB-UniRule"/>
</dbReference>
<evidence type="ECO:0000256" key="10">
    <source>
        <dbReference type="ARBA" id="ARBA00023136"/>
    </source>
</evidence>
<evidence type="ECO:0000256" key="8">
    <source>
        <dbReference type="ARBA" id="ARBA00022982"/>
    </source>
</evidence>
<dbReference type="PANTHER" id="PTHR19359">
    <property type="entry name" value="CYTOCHROME B5"/>
    <property type="match status" value="1"/>
</dbReference>
<dbReference type="GO" id="GO:0020037">
    <property type="term" value="F:heme binding"/>
    <property type="evidence" value="ECO:0007669"/>
    <property type="project" value="UniProtKB-UniRule"/>
</dbReference>
<evidence type="ECO:0000256" key="11">
    <source>
        <dbReference type="ARBA" id="ARBA00037877"/>
    </source>
</evidence>
<dbReference type="PRINTS" id="PR00363">
    <property type="entry name" value="CYTOCHROMEB5"/>
</dbReference>
<evidence type="ECO:0000313" key="18">
    <source>
        <dbReference type="RefSeq" id="XP_020720060.1"/>
    </source>
</evidence>
<comment type="similarity">
    <text evidence="12 14">Belongs to the cytochrome b5 family.</text>
</comment>
<evidence type="ECO:0000256" key="13">
    <source>
        <dbReference type="ARBA" id="ARBA00039806"/>
    </source>
</evidence>
<keyword evidence="3 14" id="KW-0349">Heme</keyword>
<proteinExistence type="inferred from homology"/>
<organism evidence="17 18">
    <name type="scientific">Bombus terrestris</name>
    <name type="common">Buff-tailed bumblebee</name>
    <name type="synonym">Apis terrestris</name>
    <dbReference type="NCBI Taxonomy" id="30195"/>
    <lineage>
        <taxon>Eukaryota</taxon>
        <taxon>Metazoa</taxon>
        <taxon>Ecdysozoa</taxon>
        <taxon>Arthropoda</taxon>
        <taxon>Hexapoda</taxon>
        <taxon>Insecta</taxon>
        <taxon>Pterygota</taxon>
        <taxon>Neoptera</taxon>
        <taxon>Endopterygota</taxon>
        <taxon>Hymenoptera</taxon>
        <taxon>Apocrita</taxon>
        <taxon>Aculeata</taxon>
        <taxon>Apoidea</taxon>
        <taxon>Anthophila</taxon>
        <taxon>Apidae</taxon>
        <taxon>Bombus</taxon>
        <taxon>Bombus</taxon>
    </lineage>
</organism>
<dbReference type="Proteomes" id="UP000835206">
    <property type="component" value="Chromosome 9"/>
</dbReference>
<dbReference type="InterPro" id="IPR050668">
    <property type="entry name" value="Cytochrome_b5"/>
</dbReference>
<keyword evidence="7" id="KW-0492">Microsome</keyword>
<accession>A0A9B7HXX7</accession>
<keyword evidence="17" id="KW-1185">Reference proteome</keyword>
<dbReference type="GO" id="GO:0005789">
    <property type="term" value="C:endoplasmic reticulum membrane"/>
    <property type="evidence" value="ECO:0007669"/>
    <property type="project" value="UniProtKB-SubCell"/>
</dbReference>
<keyword evidence="10 14" id="KW-0472">Membrane</keyword>
<evidence type="ECO:0000256" key="3">
    <source>
        <dbReference type="ARBA" id="ARBA00022617"/>
    </source>
</evidence>
<evidence type="ECO:0000256" key="6">
    <source>
        <dbReference type="ARBA" id="ARBA00022824"/>
    </source>
</evidence>
<evidence type="ECO:0000256" key="7">
    <source>
        <dbReference type="ARBA" id="ARBA00022848"/>
    </source>
</evidence>
<evidence type="ECO:0000256" key="2">
    <source>
        <dbReference type="ARBA" id="ARBA00022448"/>
    </source>
</evidence>
<dbReference type="Gene3D" id="3.10.120.10">
    <property type="entry name" value="Cytochrome b5-like heme/steroid binding domain"/>
    <property type="match status" value="1"/>
</dbReference>
<keyword evidence="6" id="KW-0256">Endoplasmic reticulum</keyword>
<evidence type="ECO:0000256" key="5">
    <source>
        <dbReference type="ARBA" id="ARBA00022723"/>
    </source>
</evidence>
<evidence type="ECO:0000259" key="16">
    <source>
        <dbReference type="PROSITE" id="PS50255"/>
    </source>
</evidence>
<dbReference type="PROSITE" id="PS00191">
    <property type="entry name" value="CYTOCHROME_B5_1"/>
    <property type="match status" value="1"/>
</dbReference>
<evidence type="ECO:0000256" key="9">
    <source>
        <dbReference type="ARBA" id="ARBA00023004"/>
    </source>
</evidence>
<dbReference type="InterPro" id="IPR018506">
    <property type="entry name" value="Cyt_B5_heme-BS"/>
</dbReference>
<dbReference type="SMART" id="SM01117">
    <property type="entry name" value="Cyt-b5"/>
    <property type="match status" value="1"/>
</dbReference>
<dbReference type="FunFam" id="3.10.120.10:FF:000002">
    <property type="entry name" value="Cytochrome b5 type B"/>
    <property type="match status" value="1"/>
</dbReference>
<feature type="domain" description="Cytochrome b5 heme-binding" evidence="16">
    <location>
        <begin position="22"/>
        <end position="98"/>
    </location>
</feature>
<evidence type="ECO:0000256" key="1">
    <source>
        <dbReference type="ARBA" id="ARBA00004131"/>
    </source>
</evidence>
<reference evidence="18" key="1">
    <citation type="submission" date="2025-08" db="UniProtKB">
        <authorList>
            <consortium name="RefSeq"/>
        </authorList>
    </citation>
    <scope>IDENTIFICATION</scope>
</reference>
<keyword evidence="9 14" id="KW-0408">Iron</keyword>
<comment type="subcellular location">
    <subcellularLocation>
        <location evidence="1">Endoplasmic reticulum membrane</location>
        <topology evidence="1">Single-pass membrane protein</topology>
        <orientation evidence="1">Cytoplasmic side</orientation>
    </subcellularLocation>
    <subcellularLocation>
        <location evidence="11">Microsome membrane</location>
        <topology evidence="11">Single-pass membrane protein</topology>
        <orientation evidence="11">Cytoplasmic side</orientation>
    </subcellularLocation>
</comment>
<feature type="transmembrane region" description="Helical" evidence="14">
    <location>
        <begin position="136"/>
        <end position="156"/>
    </location>
</feature>
<keyword evidence="8" id="KW-0249">Electron transport</keyword>
<dbReference type="Pfam" id="PF00173">
    <property type="entry name" value="Cyt-b5"/>
    <property type="match status" value="1"/>
</dbReference>
<name>A0A9B7HXX7_BOMTE</name>
<feature type="compositionally biased region" description="Polar residues" evidence="15">
    <location>
        <begin position="103"/>
        <end position="115"/>
    </location>
</feature>
<evidence type="ECO:0000313" key="17">
    <source>
        <dbReference type="Proteomes" id="UP000835206"/>
    </source>
</evidence>
<evidence type="ECO:0000256" key="14">
    <source>
        <dbReference type="RuleBase" id="RU362121"/>
    </source>
</evidence>
<dbReference type="OrthoDB" id="260519at2759"/>
<dbReference type="InterPro" id="IPR036400">
    <property type="entry name" value="Cyt_B5-like_heme/steroid_sf"/>
</dbReference>
<dbReference type="InterPro" id="IPR001199">
    <property type="entry name" value="Cyt_B5-like_heme/steroid-bd"/>
</dbReference>
<dbReference type="SUPFAM" id="SSF55856">
    <property type="entry name" value="Cytochrome b5-like heme/steroid binding domain"/>
    <property type="match status" value="1"/>
</dbReference>
<protein>
    <recommendedName>
        <fullName evidence="13">Cytochrome b5</fullName>
    </recommendedName>
</protein>
<keyword evidence="5 14" id="KW-0479">Metal-binding</keyword>